<protein>
    <submittedName>
        <fullName evidence="6">LysR family transcriptional regulator</fullName>
    </submittedName>
</protein>
<keyword evidence="2" id="KW-0805">Transcription regulation</keyword>
<dbReference type="PROSITE" id="PS50931">
    <property type="entry name" value="HTH_LYSR"/>
    <property type="match status" value="1"/>
</dbReference>
<dbReference type="PANTHER" id="PTHR30419">
    <property type="entry name" value="HTH-TYPE TRANSCRIPTIONAL REGULATOR YBHD"/>
    <property type="match status" value="1"/>
</dbReference>
<accession>A0ABP3QPZ3</accession>
<dbReference type="InterPro" id="IPR000847">
    <property type="entry name" value="LysR_HTH_N"/>
</dbReference>
<feature type="domain" description="HTH lysR-type" evidence="5">
    <location>
        <begin position="1"/>
        <end position="58"/>
    </location>
</feature>
<dbReference type="Gene3D" id="1.10.10.10">
    <property type="entry name" value="Winged helix-like DNA-binding domain superfamily/Winged helix DNA-binding domain"/>
    <property type="match status" value="1"/>
</dbReference>
<dbReference type="SUPFAM" id="SSF53850">
    <property type="entry name" value="Periplasmic binding protein-like II"/>
    <property type="match status" value="1"/>
</dbReference>
<evidence type="ECO:0000256" key="2">
    <source>
        <dbReference type="ARBA" id="ARBA00023015"/>
    </source>
</evidence>
<dbReference type="RefSeq" id="WP_343809837.1">
    <property type="nucleotide sequence ID" value="NZ_BAAADS010000001.1"/>
</dbReference>
<gene>
    <name evidence="6" type="ORF">GCM10009001_04130</name>
</gene>
<dbReference type="Gene3D" id="3.40.190.290">
    <property type="match status" value="1"/>
</dbReference>
<evidence type="ECO:0000256" key="4">
    <source>
        <dbReference type="ARBA" id="ARBA00023163"/>
    </source>
</evidence>
<dbReference type="InterPro" id="IPR050950">
    <property type="entry name" value="HTH-type_LysR_regulators"/>
</dbReference>
<keyword evidence="7" id="KW-1185">Reference proteome</keyword>
<dbReference type="CDD" id="cd08438">
    <property type="entry name" value="PBP2_CidR"/>
    <property type="match status" value="1"/>
</dbReference>
<name>A0ABP3QPZ3_9BACI</name>
<evidence type="ECO:0000313" key="6">
    <source>
        <dbReference type="EMBL" id="GAA0591252.1"/>
    </source>
</evidence>
<dbReference type="InterPro" id="IPR036388">
    <property type="entry name" value="WH-like_DNA-bd_sf"/>
</dbReference>
<dbReference type="InterPro" id="IPR005119">
    <property type="entry name" value="LysR_subst-bd"/>
</dbReference>
<dbReference type="Pfam" id="PF03466">
    <property type="entry name" value="LysR_substrate"/>
    <property type="match status" value="1"/>
</dbReference>
<dbReference type="PRINTS" id="PR00039">
    <property type="entry name" value="HTHLYSR"/>
</dbReference>
<organism evidence="6 7">
    <name type="scientific">Virgibacillus siamensis</name>
    <dbReference type="NCBI Taxonomy" id="480071"/>
    <lineage>
        <taxon>Bacteria</taxon>
        <taxon>Bacillati</taxon>
        <taxon>Bacillota</taxon>
        <taxon>Bacilli</taxon>
        <taxon>Bacillales</taxon>
        <taxon>Bacillaceae</taxon>
        <taxon>Virgibacillus</taxon>
    </lineage>
</organism>
<comment type="caution">
    <text evidence="6">The sequence shown here is derived from an EMBL/GenBank/DDBJ whole genome shotgun (WGS) entry which is preliminary data.</text>
</comment>
<dbReference type="Proteomes" id="UP001500866">
    <property type="component" value="Unassembled WGS sequence"/>
</dbReference>
<sequence>MDIRQIEYFAEVARQLNFTRAASILHISQPSLSKTMKNLEDELGVTLFYRGTKQLALTDAGQAFLVNAKNVLDAFENLTTELNDVIDLKRGEIKIGIPPIIGAVFFSKLISRYKEAYPSINILLTEVGTNKIKTGVSEGELDIGLICNLPVPQENFETIKLLKDPLMLIVHKDDPLARKKTIDFSDIRKEPFILYRHDFSLHDKIVQECDKHGFSPNIVCESSQKDFMIEMVEAKLGVALLPSKICERITNEQIIAIPFNKPAVNLELGMIWKKDRYLPFAVREFIEMSGEGAEMK</sequence>
<dbReference type="EMBL" id="BAAADS010000001">
    <property type="protein sequence ID" value="GAA0591252.1"/>
    <property type="molecule type" value="Genomic_DNA"/>
</dbReference>
<evidence type="ECO:0000259" key="5">
    <source>
        <dbReference type="PROSITE" id="PS50931"/>
    </source>
</evidence>
<reference evidence="7" key="1">
    <citation type="journal article" date="2019" name="Int. J. Syst. Evol. Microbiol.">
        <title>The Global Catalogue of Microorganisms (GCM) 10K type strain sequencing project: providing services to taxonomists for standard genome sequencing and annotation.</title>
        <authorList>
            <consortium name="The Broad Institute Genomics Platform"/>
            <consortium name="The Broad Institute Genome Sequencing Center for Infectious Disease"/>
            <person name="Wu L."/>
            <person name="Ma J."/>
        </authorList>
    </citation>
    <scope>NUCLEOTIDE SEQUENCE [LARGE SCALE GENOMIC DNA]</scope>
    <source>
        <strain evidence="7">JCM 15395</strain>
    </source>
</reference>
<evidence type="ECO:0000256" key="1">
    <source>
        <dbReference type="ARBA" id="ARBA00009437"/>
    </source>
</evidence>
<dbReference type="InterPro" id="IPR036390">
    <property type="entry name" value="WH_DNA-bd_sf"/>
</dbReference>
<comment type="similarity">
    <text evidence="1">Belongs to the LysR transcriptional regulatory family.</text>
</comment>
<keyword evidence="4" id="KW-0804">Transcription</keyword>
<proteinExistence type="inferred from homology"/>
<dbReference type="PANTHER" id="PTHR30419:SF8">
    <property type="entry name" value="NITROGEN ASSIMILATION TRANSCRIPTIONAL ACTIVATOR-RELATED"/>
    <property type="match status" value="1"/>
</dbReference>
<dbReference type="Pfam" id="PF00126">
    <property type="entry name" value="HTH_1"/>
    <property type="match status" value="1"/>
</dbReference>
<keyword evidence="3" id="KW-0238">DNA-binding</keyword>
<evidence type="ECO:0000313" key="7">
    <source>
        <dbReference type="Proteomes" id="UP001500866"/>
    </source>
</evidence>
<dbReference type="SUPFAM" id="SSF46785">
    <property type="entry name" value="Winged helix' DNA-binding domain"/>
    <property type="match status" value="1"/>
</dbReference>
<evidence type="ECO:0000256" key="3">
    <source>
        <dbReference type="ARBA" id="ARBA00023125"/>
    </source>
</evidence>